<feature type="domain" description="K+ potassium transporter integral membrane" evidence="14">
    <location>
        <begin position="20"/>
        <end position="469"/>
    </location>
</feature>
<dbReference type="EMBL" id="CP136862">
    <property type="protein sequence ID" value="WOJ89710.1"/>
    <property type="molecule type" value="Genomic_DNA"/>
</dbReference>
<dbReference type="InterPro" id="IPR003855">
    <property type="entry name" value="K+_transporter"/>
</dbReference>
<dbReference type="InterPro" id="IPR053952">
    <property type="entry name" value="K_trans_C"/>
</dbReference>
<evidence type="ECO:0000256" key="2">
    <source>
        <dbReference type="ARBA" id="ARBA00007019"/>
    </source>
</evidence>
<accession>A0ABZ0HS10</accession>
<comment type="subcellular location">
    <subcellularLocation>
        <location evidence="13">Cell membrane</location>
        <topology evidence="13">Multi-pass membrane protein</topology>
    </subcellularLocation>
    <subcellularLocation>
        <location evidence="1">Membrane</location>
        <topology evidence="1">Multi-pass membrane protein</topology>
    </subcellularLocation>
</comment>
<dbReference type="InterPro" id="IPR053951">
    <property type="entry name" value="K_trans_N"/>
</dbReference>
<proteinExistence type="inferred from homology"/>
<gene>
    <name evidence="13" type="primary">kup</name>
    <name evidence="16" type="ORF">RZS28_18335</name>
</gene>
<dbReference type="Pfam" id="PF02705">
    <property type="entry name" value="K_trans"/>
    <property type="match status" value="1"/>
</dbReference>
<feature type="transmembrane region" description="Helical" evidence="13">
    <location>
        <begin position="173"/>
        <end position="196"/>
    </location>
</feature>
<dbReference type="Proteomes" id="UP001626536">
    <property type="component" value="Chromosome"/>
</dbReference>
<keyword evidence="9 13" id="KW-0630">Potassium</keyword>
<dbReference type="HAMAP" id="MF_01522">
    <property type="entry name" value="Kup"/>
    <property type="match status" value="1"/>
</dbReference>
<evidence type="ECO:0000256" key="10">
    <source>
        <dbReference type="ARBA" id="ARBA00022989"/>
    </source>
</evidence>
<comment type="function">
    <text evidence="13">Transport of potassium into the cell. Likely operates as a K(+):H(+) symporter.</text>
</comment>
<evidence type="ECO:0000256" key="13">
    <source>
        <dbReference type="HAMAP-Rule" id="MF_01522"/>
    </source>
</evidence>
<dbReference type="InterPro" id="IPR023051">
    <property type="entry name" value="Kup"/>
</dbReference>
<evidence type="ECO:0000313" key="16">
    <source>
        <dbReference type="EMBL" id="WOJ89710.1"/>
    </source>
</evidence>
<feature type="domain" description="K+ potassium transporter C-terminal" evidence="15">
    <location>
        <begin position="479"/>
        <end position="626"/>
    </location>
</feature>
<keyword evidence="17" id="KW-1185">Reference proteome</keyword>
<feature type="transmembrane region" description="Helical" evidence="13">
    <location>
        <begin position="293"/>
        <end position="315"/>
    </location>
</feature>
<comment type="catalytic activity">
    <reaction evidence="13">
        <text>K(+)(in) + H(+)(in) = K(+)(out) + H(+)(out)</text>
        <dbReference type="Rhea" id="RHEA:28490"/>
        <dbReference type="ChEBI" id="CHEBI:15378"/>
        <dbReference type="ChEBI" id="CHEBI:29103"/>
    </reaction>
</comment>
<sequence>MTPKTTDAKAGAPRGSLGALALGALGVVYGDIGTSPLYTLKTALEWAGGSATPAVALGMLSLIIWTLLITTSIKYVAVVMRADNEGEGGILALMSLLGVKHGARLGIIAIGALGAALLYGDGAITPAISVMSALEGLKLPFPAIAPYIVPLSVMVLLGVFALQPLGSARIGKLFGPIMTVWFITIGALGLGGLLRYPGVLAAIDPRYGLDYLFTHGFAGFLVLGAVFLCATGAEALYADMGHFGPRPIRTAWYGLVLPMLVLNYAGQTAAVIAGGVAADANPFFSLCPGPLQAPLVLLATIATIIASQAIISGAFSMTRQAIQLGLCPRLNITQTSAEGYGQIYVGFVNWTLMALTLTLTIAFRSSDNLAAAFGIAVSLTMLLTSILMFRAMRDVWRWSLALSLAAAGVFIVVDLSFVAANLMKLFEGGWVPLIVAAIIFFLMWTWREGREAMIAQLERDTLPLSLFIKQAAGKPRVEGAAVYMTSRTDVAPVPLLHNLKHNKVLHERIVLLYVTTENVPRVVARRRIEVRHLEENFHSVVARYGFMEQPNIPKALARCAAQQLSFNMMDTSFFVGRFIIAPAKGSRWRRIKVKIFAIMHRNALSATEFFAIPPDRVVELGGRIEI</sequence>
<reference evidence="16 17" key="1">
    <citation type="submission" date="2023-10" db="EMBL/GenBank/DDBJ databases">
        <title>Novel methanotroph of the genus Methylocapsa from a subarctic wetland.</title>
        <authorList>
            <person name="Belova S.E."/>
            <person name="Oshkin I.Y."/>
            <person name="Miroshnikov K."/>
            <person name="Dedysh S.N."/>
        </authorList>
    </citation>
    <scope>NUCLEOTIDE SEQUENCE [LARGE SCALE GENOMIC DNA]</scope>
    <source>
        <strain evidence="16 17">RX1</strain>
    </source>
</reference>
<feature type="transmembrane region" description="Helical" evidence="13">
    <location>
        <begin position="343"/>
        <end position="363"/>
    </location>
</feature>
<protein>
    <recommendedName>
        <fullName evidence="13">Probable potassium transport system protein Kup</fullName>
    </recommendedName>
</protein>
<comment type="similarity">
    <text evidence="2 13">Belongs to the HAK/KUP transporter (TC 2.A.72) family.</text>
</comment>
<keyword evidence="3 13" id="KW-0813">Transport</keyword>
<feature type="transmembrane region" description="Helical" evidence="13">
    <location>
        <begin position="369"/>
        <end position="389"/>
    </location>
</feature>
<keyword evidence="10 13" id="KW-1133">Transmembrane helix</keyword>
<organism evidence="16 17">
    <name type="scientific">Methylocapsa polymorpha</name>
    <dbReference type="NCBI Taxonomy" id="3080828"/>
    <lineage>
        <taxon>Bacteria</taxon>
        <taxon>Pseudomonadati</taxon>
        <taxon>Pseudomonadota</taxon>
        <taxon>Alphaproteobacteria</taxon>
        <taxon>Hyphomicrobiales</taxon>
        <taxon>Beijerinckiaceae</taxon>
        <taxon>Methylocapsa</taxon>
    </lineage>
</organism>
<feature type="transmembrane region" description="Helical" evidence="13">
    <location>
        <begin position="429"/>
        <end position="446"/>
    </location>
</feature>
<evidence type="ECO:0000256" key="9">
    <source>
        <dbReference type="ARBA" id="ARBA00022958"/>
    </source>
</evidence>
<feature type="transmembrane region" description="Helical" evidence="13">
    <location>
        <begin position="54"/>
        <end position="78"/>
    </location>
</feature>
<evidence type="ECO:0000313" key="17">
    <source>
        <dbReference type="Proteomes" id="UP001626536"/>
    </source>
</evidence>
<keyword evidence="11 13" id="KW-0406">Ion transport</keyword>
<evidence type="ECO:0000256" key="4">
    <source>
        <dbReference type="ARBA" id="ARBA00022475"/>
    </source>
</evidence>
<evidence type="ECO:0000256" key="1">
    <source>
        <dbReference type="ARBA" id="ARBA00004141"/>
    </source>
</evidence>
<evidence type="ECO:0000256" key="6">
    <source>
        <dbReference type="ARBA" id="ARBA00022538"/>
    </source>
</evidence>
<dbReference type="RefSeq" id="WP_407339153.1">
    <property type="nucleotide sequence ID" value="NZ_CP136862.1"/>
</dbReference>
<keyword evidence="12 13" id="KW-0472">Membrane</keyword>
<evidence type="ECO:0000259" key="15">
    <source>
        <dbReference type="Pfam" id="PF22776"/>
    </source>
</evidence>
<feature type="transmembrane region" description="Helical" evidence="13">
    <location>
        <begin position="250"/>
        <end position="273"/>
    </location>
</feature>
<keyword evidence="4 13" id="KW-1003">Cell membrane</keyword>
<dbReference type="PANTHER" id="PTHR30540">
    <property type="entry name" value="OSMOTIC STRESS POTASSIUM TRANSPORTER"/>
    <property type="match status" value="1"/>
</dbReference>
<evidence type="ECO:0000256" key="12">
    <source>
        <dbReference type="ARBA" id="ARBA00023136"/>
    </source>
</evidence>
<feature type="transmembrane region" description="Helical" evidence="13">
    <location>
        <begin position="216"/>
        <end position="238"/>
    </location>
</feature>
<feature type="transmembrane region" description="Helical" evidence="13">
    <location>
        <begin position="401"/>
        <end position="423"/>
    </location>
</feature>
<keyword evidence="6 13" id="KW-0633">Potassium transport</keyword>
<evidence type="ECO:0000256" key="3">
    <source>
        <dbReference type="ARBA" id="ARBA00022448"/>
    </source>
</evidence>
<keyword evidence="8 13" id="KW-0769">Symport</keyword>
<evidence type="ECO:0000259" key="14">
    <source>
        <dbReference type="Pfam" id="PF02705"/>
    </source>
</evidence>
<dbReference type="Pfam" id="PF22776">
    <property type="entry name" value="K_trans_C"/>
    <property type="match status" value="1"/>
</dbReference>
<evidence type="ECO:0000256" key="11">
    <source>
        <dbReference type="ARBA" id="ARBA00023065"/>
    </source>
</evidence>
<feature type="transmembrane region" description="Helical" evidence="13">
    <location>
        <begin position="139"/>
        <end position="161"/>
    </location>
</feature>
<keyword evidence="7 13" id="KW-0812">Transmembrane</keyword>
<evidence type="ECO:0000256" key="8">
    <source>
        <dbReference type="ARBA" id="ARBA00022847"/>
    </source>
</evidence>
<name>A0ABZ0HS10_9HYPH</name>
<evidence type="ECO:0000256" key="7">
    <source>
        <dbReference type="ARBA" id="ARBA00022692"/>
    </source>
</evidence>
<keyword evidence="5" id="KW-0997">Cell inner membrane</keyword>
<dbReference type="PANTHER" id="PTHR30540:SF79">
    <property type="entry name" value="LOW AFFINITY POTASSIUM TRANSPORT SYSTEM PROTEIN KUP"/>
    <property type="match status" value="1"/>
</dbReference>
<feature type="transmembrane region" description="Helical" evidence="13">
    <location>
        <begin position="90"/>
        <end position="119"/>
    </location>
</feature>
<evidence type="ECO:0000256" key="5">
    <source>
        <dbReference type="ARBA" id="ARBA00022519"/>
    </source>
</evidence>